<dbReference type="PRINTS" id="PR00458">
    <property type="entry name" value="PEROXIDASE"/>
</dbReference>
<evidence type="ECO:0000256" key="8">
    <source>
        <dbReference type="HAMAP-Rule" id="MF_01961"/>
    </source>
</evidence>
<keyword evidence="3 8" id="KW-0479">Metal-binding</keyword>
<dbReference type="EMBL" id="PVNP01000142">
    <property type="protein sequence ID" value="PRO73139.1"/>
    <property type="molecule type" value="Genomic_DNA"/>
</dbReference>
<gene>
    <name evidence="8 11" type="primary">katG</name>
    <name evidence="11" type="ORF">C6Y40_12860</name>
</gene>
<evidence type="ECO:0000256" key="9">
    <source>
        <dbReference type="RuleBase" id="RU003451"/>
    </source>
</evidence>
<dbReference type="GO" id="GO:0005829">
    <property type="term" value="C:cytosol"/>
    <property type="evidence" value="ECO:0007669"/>
    <property type="project" value="TreeGrafter"/>
</dbReference>
<evidence type="ECO:0000259" key="10">
    <source>
        <dbReference type="PROSITE" id="PS50873"/>
    </source>
</evidence>
<comment type="catalytic activity">
    <reaction evidence="7 8 9">
        <text>2 H2O2 = O2 + 2 H2O</text>
        <dbReference type="Rhea" id="RHEA:20309"/>
        <dbReference type="ChEBI" id="CHEBI:15377"/>
        <dbReference type="ChEBI" id="CHEBI:15379"/>
        <dbReference type="ChEBI" id="CHEBI:16240"/>
        <dbReference type="EC" id="1.11.1.21"/>
    </reaction>
</comment>
<evidence type="ECO:0000256" key="5">
    <source>
        <dbReference type="ARBA" id="ARBA00023004"/>
    </source>
</evidence>
<dbReference type="InterPro" id="IPR000763">
    <property type="entry name" value="Catalase_peroxidase"/>
</dbReference>
<dbReference type="PANTHER" id="PTHR30555">
    <property type="entry name" value="HYDROPEROXIDASE I, BIFUNCTIONAL CATALASE-PEROXIDASE"/>
    <property type="match status" value="1"/>
</dbReference>
<dbReference type="Pfam" id="PF00141">
    <property type="entry name" value="peroxidase"/>
    <property type="match status" value="2"/>
</dbReference>
<evidence type="ECO:0000313" key="11">
    <source>
        <dbReference type="EMBL" id="PRO73139.1"/>
    </source>
</evidence>
<dbReference type="Gene3D" id="1.10.520.10">
    <property type="match status" value="2"/>
</dbReference>
<dbReference type="HAMAP" id="MF_01961">
    <property type="entry name" value="Catal_peroxid"/>
    <property type="match status" value="1"/>
</dbReference>
<dbReference type="PANTHER" id="PTHR30555:SF0">
    <property type="entry name" value="CATALASE-PEROXIDASE"/>
    <property type="match status" value="1"/>
</dbReference>
<comment type="catalytic activity">
    <reaction evidence="8 9">
        <text>H2O2 + AH2 = A + 2 H2O</text>
        <dbReference type="Rhea" id="RHEA:30275"/>
        <dbReference type="ChEBI" id="CHEBI:13193"/>
        <dbReference type="ChEBI" id="CHEBI:15377"/>
        <dbReference type="ChEBI" id="CHEBI:16240"/>
        <dbReference type="ChEBI" id="CHEBI:17499"/>
        <dbReference type="EC" id="1.11.1.21"/>
    </reaction>
</comment>
<dbReference type="Gene3D" id="1.10.420.10">
    <property type="entry name" value="Peroxidase, domain 2"/>
    <property type="match status" value="2"/>
</dbReference>
<name>A0A2S9V9J9_9ALTE</name>
<keyword evidence="5 8" id="KW-0408">Iron</keyword>
<evidence type="ECO:0000256" key="1">
    <source>
        <dbReference type="ARBA" id="ARBA00022559"/>
    </source>
</evidence>
<feature type="domain" description="Plant heme peroxidase family profile" evidence="10">
    <location>
        <begin position="142"/>
        <end position="438"/>
    </location>
</feature>
<dbReference type="GO" id="GO:0042744">
    <property type="term" value="P:hydrogen peroxide catabolic process"/>
    <property type="evidence" value="ECO:0007669"/>
    <property type="project" value="UniProtKB-KW"/>
</dbReference>
<dbReference type="InterPro" id="IPR010255">
    <property type="entry name" value="Haem_peroxidase_sf"/>
</dbReference>
<dbReference type="GO" id="GO:0046872">
    <property type="term" value="F:metal ion binding"/>
    <property type="evidence" value="ECO:0007669"/>
    <property type="project" value="UniProtKB-KW"/>
</dbReference>
<sequence precursor="true">MKLKKTLSLAAAVAIAMSPVVLTSPAYADAAEPKANSFWWPDQLDLSQLRAHGVESNPYGEDFDYAKEFNSLDLEAVKADLRKVLTDSQDWWPADYGHYGPFFIRMAWHAAGTYRIHDGRGGAGGGQQRFDPLNSWPDNVNLDKARRLIWPVKQKYGRKISWADLMALTGNVALEDMGFKTFGYAGGREDDWEPDYVYWGPEEKMLTDERRDKFGKLKGPLAAVEMGLIYVNPEGPHGNPDPLAAAKDIRMSFGRMAMNDEEIVALIAGGHTFGKAHGAKKPADCVGAEPAAADIEEQGLGWKNKCGKGHSEDTTSSGLEGAWTVTPTQWTTNYLDNLFSFNWVKTKSPAGATQWIPDDPAAANMVPDAHVKGKRHAPIMFTTDIAIKKDPEFRKIAERFRADPAEYELAFAKAWFKLNHRDLGPRARYLGDEVPDEVLVWQDPIPEVNHDLVTDADVRKLKADILDTGLSVSELVRVAWASAASFRGTDMRGGANGARVRLAPQNSWAVNNPAELDKVLLELEQVKRDFNRKASANKRISTADIIVLAGAAAIEKAAKDAGHTITVPFEPGRMDASQEMTDVQSFAVLEPTADAFRNFYDPEMNYMSPTEMLVERADYLNLSVPEMTALLGGMRALDANYKGMEHGVLTNTPGKLNNAFFTNLLDMGTKWNKTDEEGVYEGVDRSSGKAKWTATPVDLIFGSNSELRAIAEVYAAADAEQKFVADFVDAWVKVMQNDRFDLK</sequence>
<dbReference type="NCBIfam" id="NF011635">
    <property type="entry name" value="PRK15061.1"/>
    <property type="match status" value="1"/>
</dbReference>
<dbReference type="FunFam" id="1.10.520.10:FF:000002">
    <property type="entry name" value="Catalase-peroxidase"/>
    <property type="match status" value="1"/>
</dbReference>
<evidence type="ECO:0000256" key="4">
    <source>
        <dbReference type="ARBA" id="ARBA00023002"/>
    </source>
</evidence>
<dbReference type="PROSITE" id="PS50873">
    <property type="entry name" value="PEROXIDASE_4"/>
    <property type="match status" value="1"/>
</dbReference>
<comment type="caution">
    <text evidence="8">Lacks conserved residue(s) required for the propagation of feature annotation.</text>
</comment>
<organism evidence="11 12">
    <name type="scientific">Alteromonas alba</name>
    <dbReference type="NCBI Taxonomy" id="2079529"/>
    <lineage>
        <taxon>Bacteria</taxon>
        <taxon>Pseudomonadati</taxon>
        <taxon>Pseudomonadota</taxon>
        <taxon>Gammaproteobacteria</taxon>
        <taxon>Alteromonadales</taxon>
        <taxon>Alteromonadaceae</taxon>
        <taxon>Alteromonas/Salinimonas group</taxon>
        <taxon>Alteromonas</taxon>
    </lineage>
</organism>
<comment type="function">
    <text evidence="8">Bifunctional enzyme with both catalase and broad-spectrum peroxidase activity.</text>
</comment>
<dbReference type="Proteomes" id="UP000238949">
    <property type="component" value="Unassembled WGS sequence"/>
</dbReference>
<feature type="signal peptide" evidence="8 9">
    <location>
        <begin position="1"/>
        <end position="28"/>
    </location>
</feature>
<evidence type="ECO:0000313" key="12">
    <source>
        <dbReference type="Proteomes" id="UP000238949"/>
    </source>
</evidence>
<reference evidence="12" key="1">
    <citation type="journal article" date="2020" name="Int. J. Syst. Evol. Microbiol.">
        <title>Alteromonas alba sp. nov., a marine bacterium isolated from the seawater of the West Pacific Ocean.</title>
        <authorList>
            <person name="Sun C."/>
            <person name="Wu Y.-H."/>
            <person name="Xamxidin M."/>
            <person name="Cheng H."/>
            <person name="Xu X.-W."/>
        </authorList>
    </citation>
    <scope>NUCLEOTIDE SEQUENCE [LARGE SCALE GENOMIC DNA]</scope>
    <source>
        <strain evidence="12">190</strain>
    </source>
</reference>
<comment type="subunit">
    <text evidence="8">Homodimer or homotetramer.</text>
</comment>
<dbReference type="NCBIfam" id="TIGR00198">
    <property type="entry name" value="cat_per_HPI"/>
    <property type="match status" value="1"/>
</dbReference>
<keyword evidence="1 8" id="KW-0575">Peroxidase</keyword>
<comment type="cofactor">
    <cofactor evidence="8">
        <name>heme b</name>
        <dbReference type="ChEBI" id="CHEBI:60344"/>
    </cofactor>
    <text evidence="8">Binds 1 heme b (iron(II)-protoporphyrin IX) group per dimer.</text>
</comment>
<protein>
    <recommendedName>
        <fullName evidence="8 9">Catalase-peroxidase</fullName>
        <shortName evidence="8">CP</shortName>
        <ecNumber evidence="8 9">1.11.1.21</ecNumber>
    </recommendedName>
    <alternativeName>
        <fullName evidence="8">Peroxidase/catalase</fullName>
    </alternativeName>
</protein>
<dbReference type="GO" id="GO:0020037">
    <property type="term" value="F:heme binding"/>
    <property type="evidence" value="ECO:0007669"/>
    <property type="project" value="InterPro"/>
</dbReference>
<dbReference type="GO" id="GO:0004096">
    <property type="term" value="F:catalase activity"/>
    <property type="evidence" value="ECO:0007669"/>
    <property type="project" value="UniProtKB-UniRule"/>
</dbReference>
<comment type="caution">
    <text evidence="11">The sequence shown here is derived from an EMBL/GenBank/DDBJ whole genome shotgun (WGS) entry which is preliminary data.</text>
</comment>
<keyword evidence="6 8" id="KW-0376">Hydrogen peroxide</keyword>
<dbReference type="GO" id="GO:0070301">
    <property type="term" value="P:cellular response to hydrogen peroxide"/>
    <property type="evidence" value="ECO:0007669"/>
    <property type="project" value="TreeGrafter"/>
</dbReference>
<evidence type="ECO:0000256" key="2">
    <source>
        <dbReference type="ARBA" id="ARBA00022617"/>
    </source>
</evidence>
<keyword evidence="2 8" id="KW-0349">Heme</keyword>
<keyword evidence="12" id="KW-1185">Reference proteome</keyword>
<dbReference type="PRINTS" id="PR00460">
    <property type="entry name" value="BPEROXIDASE"/>
</dbReference>
<evidence type="ECO:0000256" key="3">
    <source>
        <dbReference type="ARBA" id="ARBA00022723"/>
    </source>
</evidence>
<accession>A0A2S9V9J9</accession>
<evidence type="ECO:0000256" key="7">
    <source>
        <dbReference type="ARBA" id="ARBA00049145"/>
    </source>
</evidence>
<dbReference type="InterPro" id="IPR019794">
    <property type="entry name" value="Peroxidases_AS"/>
</dbReference>
<feature type="binding site" description="axial binding residue" evidence="8">
    <location>
        <position position="271"/>
    </location>
    <ligand>
        <name>heme b</name>
        <dbReference type="ChEBI" id="CHEBI:60344"/>
    </ligand>
    <ligandPart>
        <name>Fe</name>
        <dbReference type="ChEBI" id="CHEBI:18248"/>
    </ligandPart>
</feature>
<feature type="site" description="Transition state stabilizer" evidence="8">
    <location>
        <position position="105"/>
    </location>
</feature>
<dbReference type="SUPFAM" id="SSF48113">
    <property type="entry name" value="Heme-dependent peroxidases"/>
    <property type="match status" value="2"/>
</dbReference>
<dbReference type="OrthoDB" id="9759743at2"/>
<dbReference type="RefSeq" id="WP_105934920.1">
    <property type="nucleotide sequence ID" value="NZ_PVNP01000142.1"/>
</dbReference>
<feature type="cross-link" description="Tryptophyl-tyrosyl-methioninium (Tyr-Met) (with Trp-108)" evidence="8">
    <location>
        <begin position="230"/>
        <end position="256"/>
    </location>
</feature>
<evidence type="ECO:0000256" key="6">
    <source>
        <dbReference type="ARBA" id="ARBA00023324"/>
    </source>
</evidence>
<keyword evidence="4 8" id="KW-0560">Oxidoreductase</keyword>
<keyword evidence="8 9" id="KW-0732">Signal</keyword>
<feature type="chain" id="PRO_5015371087" description="Catalase-peroxidase" evidence="8 9">
    <location>
        <begin position="29"/>
        <end position="743"/>
    </location>
</feature>
<comment type="PTM">
    <text evidence="8">Formation of the three residue Trp-Tyr-Met cross-link is important for the catalase, but not the peroxidase activity of the enzyme.</text>
</comment>
<comment type="similarity">
    <text evidence="8 9">Belongs to the peroxidase family. Peroxidase/catalase subfamily.</text>
</comment>
<dbReference type="EC" id="1.11.1.21" evidence="8 9"/>
<dbReference type="PROSITE" id="PS00436">
    <property type="entry name" value="PEROXIDASE_2"/>
    <property type="match status" value="1"/>
</dbReference>
<feature type="active site" description="Proton acceptor" evidence="8">
    <location>
        <position position="109"/>
    </location>
</feature>
<dbReference type="AlphaFoldDB" id="A0A2S9V9J9"/>
<dbReference type="CDD" id="cd08200">
    <property type="entry name" value="catalase_peroxidase_2"/>
    <property type="match status" value="1"/>
</dbReference>
<dbReference type="InterPro" id="IPR002016">
    <property type="entry name" value="Haem_peroxidase"/>
</dbReference>
<proteinExistence type="inferred from homology"/>
<dbReference type="CDD" id="cd00649">
    <property type="entry name" value="catalase_peroxidase_1"/>
    <property type="match status" value="1"/>
</dbReference>